<name>A0A7W8D5E5_9GAMM</name>
<dbReference type="Gene3D" id="3.30.565.60">
    <property type="match status" value="1"/>
</dbReference>
<dbReference type="PANTHER" id="PTHR30595">
    <property type="entry name" value="GLPR-RELATED TRANSCRIPTIONAL REPRESSOR"/>
    <property type="match status" value="1"/>
</dbReference>
<reference evidence="2 3" key="1">
    <citation type="submission" date="2020-08" db="EMBL/GenBank/DDBJ databases">
        <title>Genomic Encyclopedia of Type Strains, Phase IV (KMG-IV): sequencing the most valuable type-strain genomes for metagenomic binning, comparative biology and taxonomic classification.</title>
        <authorList>
            <person name="Goeker M."/>
        </authorList>
    </citation>
    <scope>NUCLEOTIDE SEQUENCE [LARGE SCALE GENOMIC DNA]</scope>
    <source>
        <strain evidence="2 3">DSM 24163</strain>
    </source>
</reference>
<protein>
    <submittedName>
        <fullName evidence="2">ATP-dependent DNA helicase RecG</fullName>
        <ecNumber evidence="2">3.6.4.12</ecNumber>
    </submittedName>
</protein>
<dbReference type="InterPro" id="IPR007421">
    <property type="entry name" value="Schlafen_AlbA_2_dom"/>
</dbReference>
<accession>A0A7W8D5E5</accession>
<dbReference type="EMBL" id="JACHHP010000002">
    <property type="protein sequence ID" value="MBB5207867.1"/>
    <property type="molecule type" value="Genomic_DNA"/>
</dbReference>
<keyword evidence="2" id="KW-0067">ATP-binding</keyword>
<dbReference type="GO" id="GO:0016787">
    <property type="term" value="F:hydrolase activity"/>
    <property type="evidence" value="ECO:0007669"/>
    <property type="project" value="UniProtKB-KW"/>
</dbReference>
<dbReference type="Pfam" id="PF13749">
    <property type="entry name" value="HATPase_c_4"/>
    <property type="match status" value="1"/>
</dbReference>
<dbReference type="Proteomes" id="UP000521199">
    <property type="component" value="Unassembled WGS sequence"/>
</dbReference>
<keyword evidence="2" id="KW-0547">Nucleotide-binding</keyword>
<keyword evidence="2" id="KW-0378">Hydrolase</keyword>
<evidence type="ECO:0000313" key="2">
    <source>
        <dbReference type="EMBL" id="MBB5207867.1"/>
    </source>
</evidence>
<keyword evidence="2" id="KW-0347">Helicase</keyword>
<feature type="domain" description="Schlafen AlbA-2" evidence="1">
    <location>
        <begin position="19"/>
        <end position="135"/>
    </location>
</feature>
<keyword evidence="3" id="KW-1185">Reference proteome</keyword>
<evidence type="ECO:0000259" key="1">
    <source>
        <dbReference type="Pfam" id="PF04326"/>
    </source>
</evidence>
<dbReference type="InterPro" id="IPR038475">
    <property type="entry name" value="RecG_C_sf"/>
</dbReference>
<evidence type="ECO:0000313" key="3">
    <source>
        <dbReference type="Proteomes" id="UP000521199"/>
    </source>
</evidence>
<organism evidence="2 3">
    <name type="scientific">Chiayiivirga flava</name>
    <dbReference type="NCBI Taxonomy" id="659595"/>
    <lineage>
        <taxon>Bacteria</taxon>
        <taxon>Pseudomonadati</taxon>
        <taxon>Pseudomonadota</taxon>
        <taxon>Gammaproteobacteria</taxon>
        <taxon>Lysobacterales</taxon>
        <taxon>Lysobacteraceae</taxon>
        <taxon>Chiayiivirga</taxon>
    </lineage>
</organism>
<comment type="caution">
    <text evidence="2">The sequence shown here is derived from an EMBL/GenBank/DDBJ whole genome shotgun (WGS) entry which is preliminary data.</text>
</comment>
<proteinExistence type="predicted"/>
<dbReference type="InterPro" id="IPR038461">
    <property type="entry name" value="Schlafen_AlbA_2_dom_sf"/>
</dbReference>
<sequence>MQVREVSKADALALSCQPEGHFYDRKAAQIKGAKLQKIVCAFANADGGDVYVGIADDKDQADPEKRWAGAPSMEEFNQLIQSLMELSPSPPMTLEFLRSSLSENYVLHIQVDKSQSVHQTADGTVYERKGAQSLPIREAERITALGFAKGASSYEDMQVDSADAEDVVDSDEINVFLGEYSPKTDPLDLSLNKGLIDRKTFKPKACGLLLFSNEPSVVIPKKCSVKIIRYETKEDDPERDHLGFTETIEGPLYPLIRASVERVTEIMSSINVWTTDGAKSMQYPPETLWEIVVNAVIHRDYSVSDDVQILIFDNRIEVLSPGRLPGFVSRENILDVRYARNPKIVGMLSKYKNAPNKDIGEGLNTAFQKMKEWKMRNPEILEEDNYVRVVIPHASLATPQEAIMEFLSKNTIITNKQARDITGIKSENAVKSEFYKLRDAGSIEMIPELKGNKAAWRLKAK</sequence>
<dbReference type="EC" id="3.6.4.12" evidence="2"/>
<dbReference type="Pfam" id="PF04326">
    <property type="entry name" value="SLFN_AlbA_2"/>
    <property type="match status" value="1"/>
</dbReference>
<dbReference type="GO" id="GO:0003678">
    <property type="term" value="F:DNA helicase activity"/>
    <property type="evidence" value="ECO:0007669"/>
    <property type="project" value="UniProtKB-EC"/>
</dbReference>
<gene>
    <name evidence="2" type="ORF">HNQ52_001396</name>
</gene>
<dbReference type="Gene3D" id="3.30.950.30">
    <property type="entry name" value="Schlafen, AAA domain"/>
    <property type="match status" value="1"/>
</dbReference>
<dbReference type="PANTHER" id="PTHR30595:SF6">
    <property type="entry name" value="SCHLAFEN ALBA-2 DOMAIN-CONTAINING PROTEIN"/>
    <property type="match status" value="1"/>
</dbReference>
<dbReference type="AlphaFoldDB" id="A0A7W8D5E5"/>
<dbReference type="RefSeq" id="WP_183960385.1">
    <property type="nucleotide sequence ID" value="NZ_JACHHP010000002.1"/>
</dbReference>